<comment type="caution">
    <text evidence="2">The sequence shown here is derived from an EMBL/GenBank/DDBJ whole genome shotgun (WGS) entry which is preliminary data.</text>
</comment>
<dbReference type="AlphaFoldDB" id="A0A840CFK8"/>
<name>A0A840CFK8_9BACT</name>
<dbReference type="Gene3D" id="3.40.50.620">
    <property type="entry name" value="HUPs"/>
    <property type="match status" value="1"/>
</dbReference>
<dbReference type="Proteomes" id="UP000555103">
    <property type="component" value="Unassembled WGS sequence"/>
</dbReference>
<keyword evidence="2" id="KW-0808">Transferase</keyword>
<gene>
    <name evidence="2" type="ORF">GGR21_000637</name>
</gene>
<dbReference type="InterPro" id="IPR014729">
    <property type="entry name" value="Rossmann-like_a/b/a_fold"/>
</dbReference>
<sequence length="434" mass="51475">MSGCEKNVYEVTLERTGYIFSEFENIYLAFSGGKDSGVMLNIVLDYMRRHGIKRKIGVLYMDVEASYKRTARFIERMYLDNLDLIEPYWVCLPMTTTNAVSMYEPYWIFWDPAKKDKWVRPMPEYDFIINKDNHPFDFYRENMTFEEFTPLFGDWYARQHGNKKTACLIGIRADESLNRYHAVSRKDKLSYKDKSYSTRISDNTYNFYPICDWRTEDIWTYNGRYRKPYNSIYDLFYMAGVPLSRMRICEPYGDEQKAGLNLFKVLEPETWVRVVDRVSGANFGNIYCGTKATGAGRISFPQGHTWKSYCKFLLKTLPGETRRIYTTKFIKFIRYWNRTGSPVSEEDILELDPDMIVNTRQYSKRGKGDKYVVRFKTIPDALPGLDNKTDFLSWKRMCMAILKNDITCRTLSFSMTKKQILRQQELIRKYEEML</sequence>
<dbReference type="Pfam" id="PF11922">
    <property type="entry name" value="DUF3440"/>
    <property type="match status" value="1"/>
</dbReference>
<dbReference type="Pfam" id="PF01507">
    <property type="entry name" value="PAPS_reduct"/>
    <property type="match status" value="1"/>
</dbReference>
<dbReference type="InterPro" id="IPR002500">
    <property type="entry name" value="PAPS_reduct_dom"/>
</dbReference>
<dbReference type="RefSeq" id="WP_183305703.1">
    <property type="nucleotide sequence ID" value="NZ_JACIEP010000002.1"/>
</dbReference>
<dbReference type="SUPFAM" id="SSF52402">
    <property type="entry name" value="Adenine nucleotide alpha hydrolases-like"/>
    <property type="match status" value="1"/>
</dbReference>
<protein>
    <submittedName>
        <fullName evidence="2">Putative phosphoadenosine phosphosulfate sulfurtransferase</fullName>
    </submittedName>
</protein>
<dbReference type="GO" id="GO:0071453">
    <property type="term" value="P:cellular response to oxygen levels"/>
    <property type="evidence" value="ECO:0007669"/>
    <property type="project" value="TreeGrafter"/>
</dbReference>
<dbReference type="EMBL" id="JACIEP010000002">
    <property type="protein sequence ID" value="MBB4034750.1"/>
    <property type="molecule type" value="Genomic_DNA"/>
</dbReference>
<dbReference type="CDD" id="cd23947">
    <property type="entry name" value="PAPS_reductase-like_YbdN"/>
    <property type="match status" value="1"/>
</dbReference>
<accession>A0A840CFK8</accession>
<organism evidence="2 3">
    <name type="scientific">Dysgonomonas hofstadii</name>
    <dbReference type="NCBI Taxonomy" id="637886"/>
    <lineage>
        <taxon>Bacteria</taxon>
        <taxon>Pseudomonadati</taxon>
        <taxon>Bacteroidota</taxon>
        <taxon>Bacteroidia</taxon>
        <taxon>Bacteroidales</taxon>
        <taxon>Dysgonomonadaceae</taxon>
        <taxon>Dysgonomonas</taxon>
    </lineage>
</organism>
<evidence type="ECO:0000313" key="2">
    <source>
        <dbReference type="EMBL" id="MBB4034750.1"/>
    </source>
</evidence>
<keyword evidence="3" id="KW-1185">Reference proteome</keyword>
<feature type="domain" description="Phosphoadenosine phosphosulphate reductase" evidence="1">
    <location>
        <begin position="160"/>
        <end position="236"/>
    </location>
</feature>
<proteinExistence type="predicted"/>
<dbReference type="GO" id="GO:0016740">
    <property type="term" value="F:transferase activity"/>
    <property type="evidence" value="ECO:0007669"/>
    <property type="project" value="UniProtKB-KW"/>
</dbReference>
<evidence type="ECO:0000259" key="1">
    <source>
        <dbReference type="Pfam" id="PF01507"/>
    </source>
</evidence>
<evidence type="ECO:0000313" key="3">
    <source>
        <dbReference type="Proteomes" id="UP000555103"/>
    </source>
</evidence>
<reference evidence="2 3" key="1">
    <citation type="submission" date="2020-08" db="EMBL/GenBank/DDBJ databases">
        <title>Genomic Encyclopedia of Type Strains, Phase IV (KMG-IV): sequencing the most valuable type-strain genomes for metagenomic binning, comparative biology and taxonomic classification.</title>
        <authorList>
            <person name="Goeker M."/>
        </authorList>
    </citation>
    <scope>NUCLEOTIDE SEQUENCE [LARGE SCALE GENOMIC DNA]</scope>
    <source>
        <strain evidence="2 3">DSM 104969</strain>
    </source>
</reference>
<dbReference type="InterPro" id="IPR021845">
    <property type="entry name" value="DUF3440"/>
</dbReference>
<dbReference type="PANTHER" id="PTHR30083">
    <property type="entry name" value="TRANSCRIPTIONAL REGULATOR-RELATED"/>
    <property type="match status" value="1"/>
</dbReference>
<dbReference type="PANTHER" id="PTHR30083:SF0">
    <property type="entry name" value="3'-PHOSPHOADENOSINE 5'-PHOSPHOSULFATE SULFOTRANSFERASE (PAPS REDUCTASE)_FAD SYNTHETASE"/>
    <property type="match status" value="1"/>
</dbReference>